<evidence type="ECO:0000313" key="2">
    <source>
        <dbReference type="EMBL" id="SGY80952.1"/>
    </source>
</evidence>
<name>A0A2X0N6X0_9BASI</name>
<dbReference type="EMBL" id="FQNC01000049">
    <property type="protein sequence ID" value="SGY80952.1"/>
    <property type="molecule type" value="Genomic_DNA"/>
</dbReference>
<keyword evidence="3" id="KW-1185">Reference proteome</keyword>
<proteinExistence type="predicted"/>
<dbReference type="Proteomes" id="UP000249464">
    <property type="component" value="Unassembled WGS sequence"/>
</dbReference>
<dbReference type="AlphaFoldDB" id="A0A2X0N6X0"/>
<evidence type="ECO:0000256" key="1">
    <source>
        <dbReference type="SAM" id="MobiDB-lite"/>
    </source>
</evidence>
<feature type="compositionally biased region" description="Polar residues" evidence="1">
    <location>
        <begin position="20"/>
        <end position="29"/>
    </location>
</feature>
<feature type="region of interest" description="Disordered" evidence="1">
    <location>
        <begin position="1"/>
        <end position="29"/>
    </location>
</feature>
<gene>
    <name evidence="2" type="primary">BQ5605_C009g05418</name>
    <name evidence="2" type="ORF">BQ5605_C009G05418</name>
</gene>
<protein>
    <submittedName>
        <fullName evidence="2">BQ5605_C009g05418 protein</fullName>
    </submittedName>
</protein>
<sequence>MEKASASDRDLVARGGSNAIVPTSSGQVGSNDHCADVVPLFPHVNTPKKVEAWKMDNATRKSWEAQHKRRIHDDRLMEDIYIVMELKANELDQALADAQPYRRYYRMTTN</sequence>
<accession>A0A2X0N6X0</accession>
<feature type="compositionally biased region" description="Basic and acidic residues" evidence="1">
    <location>
        <begin position="1"/>
        <end position="12"/>
    </location>
</feature>
<reference evidence="2 3" key="1">
    <citation type="submission" date="2016-11" db="EMBL/GenBank/DDBJ databases">
        <authorList>
            <person name="Jaros S."/>
            <person name="Januszkiewicz K."/>
            <person name="Wedrychowicz H."/>
        </authorList>
    </citation>
    <scope>NUCLEOTIDE SEQUENCE [LARGE SCALE GENOMIC DNA]</scope>
</reference>
<organism evidence="2 3">
    <name type="scientific">Microbotryum silenes-dioicae</name>
    <dbReference type="NCBI Taxonomy" id="796604"/>
    <lineage>
        <taxon>Eukaryota</taxon>
        <taxon>Fungi</taxon>
        <taxon>Dikarya</taxon>
        <taxon>Basidiomycota</taxon>
        <taxon>Pucciniomycotina</taxon>
        <taxon>Microbotryomycetes</taxon>
        <taxon>Microbotryales</taxon>
        <taxon>Microbotryaceae</taxon>
        <taxon>Microbotryum</taxon>
    </lineage>
</organism>
<evidence type="ECO:0000313" key="3">
    <source>
        <dbReference type="Proteomes" id="UP000249464"/>
    </source>
</evidence>